<dbReference type="Proteomes" id="UP000002601">
    <property type="component" value="Chromosome"/>
</dbReference>
<keyword evidence="2" id="KW-1185">Reference proteome</keyword>
<dbReference type="RefSeq" id="WP_015850627.1">
    <property type="nucleotide sequence ID" value="NC_012881.1"/>
</dbReference>
<evidence type="ECO:0000313" key="2">
    <source>
        <dbReference type="Proteomes" id="UP000002601"/>
    </source>
</evidence>
<dbReference type="STRING" id="526222.Desal_0742"/>
<name>C6BYY4_MARSD</name>
<protein>
    <submittedName>
        <fullName evidence="1">Uncharacterized protein</fullName>
    </submittedName>
</protein>
<proteinExistence type="predicted"/>
<dbReference type="eggNOG" id="ENOG5032WXJ">
    <property type="taxonomic scope" value="Bacteria"/>
</dbReference>
<dbReference type="OrthoDB" id="5396767at2"/>
<organism evidence="1 2">
    <name type="scientific">Maridesulfovibrio salexigens (strain ATCC 14822 / DSM 2638 / NCIMB 8403 / VKM B-1763)</name>
    <name type="common">Desulfovibrio salexigens</name>
    <dbReference type="NCBI Taxonomy" id="526222"/>
    <lineage>
        <taxon>Bacteria</taxon>
        <taxon>Pseudomonadati</taxon>
        <taxon>Thermodesulfobacteriota</taxon>
        <taxon>Desulfovibrionia</taxon>
        <taxon>Desulfovibrionales</taxon>
        <taxon>Desulfovibrionaceae</taxon>
        <taxon>Maridesulfovibrio</taxon>
    </lineage>
</organism>
<gene>
    <name evidence="1" type="ordered locus">Desal_0742</name>
</gene>
<sequence>MPENLKTVTMQKGIPGTITLLQKGVFIHTTSGMSVRQFMVDEIGLSPDYAETRVRAIFVNGSPVDDIDGVKIKDGDEVSLSGALPGISGIAMCRDTPIGAFRSDISAKASDTVNSGEAKIYLKLFNLIAQEAGPTLLKKGVVVESSQVLKYLKENAPKDIPPEGGLILLKI</sequence>
<reference evidence="1 2" key="1">
    <citation type="submission" date="2009-06" db="EMBL/GenBank/DDBJ databases">
        <title>Complete sequence of Desulfovibrio salexigens DSM 2638.</title>
        <authorList>
            <consortium name="US DOE Joint Genome Institute"/>
            <person name="Lucas S."/>
            <person name="Copeland A."/>
            <person name="Lapidus A."/>
            <person name="Glavina del Rio T."/>
            <person name="Tice H."/>
            <person name="Bruce D."/>
            <person name="Goodwin L."/>
            <person name="Pitluck S."/>
            <person name="Munk A.C."/>
            <person name="Brettin T."/>
            <person name="Detter J.C."/>
            <person name="Han C."/>
            <person name="Tapia R."/>
            <person name="Larimer F."/>
            <person name="Land M."/>
            <person name="Hauser L."/>
            <person name="Kyrpides N."/>
            <person name="Anderson I."/>
            <person name="Wall J.D."/>
            <person name="Arkin A.P."/>
            <person name="Dehal P."/>
            <person name="Chivian D."/>
            <person name="Giles B."/>
            <person name="Hazen T.C."/>
        </authorList>
    </citation>
    <scope>NUCLEOTIDE SEQUENCE [LARGE SCALE GENOMIC DNA]</scope>
    <source>
        <strain evidence="2">ATCC 14822 / DSM 2638 / NCIMB 8403 / VKM B-1763</strain>
    </source>
</reference>
<dbReference type="KEGG" id="dsa:Desal_0742"/>
<accession>C6BYY4</accession>
<dbReference type="AlphaFoldDB" id="C6BYY4"/>
<dbReference type="HOGENOM" id="CLU_1552812_0_0_7"/>
<evidence type="ECO:0000313" key="1">
    <source>
        <dbReference type="EMBL" id="ACS78808.1"/>
    </source>
</evidence>
<dbReference type="EMBL" id="CP001649">
    <property type="protein sequence ID" value="ACS78808.1"/>
    <property type="molecule type" value="Genomic_DNA"/>
</dbReference>